<proteinExistence type="predicted"/>
<protein>
    <submittedName>
        <fullName evidence="1">Uncharacterized protein</fullName>
    </submittedName>
</protein>
<dbReference type="PATRIC" id="fig|33934.6.peg.1508"/>
<evidence type="ECO:0000313" key="2">
    <source>
        <dbReference type="Proteomes" id="UP000078336"/>
    </source>
</evidence>
<dbReference type="Proteomes" id="UP000078336">
    <property type="component" value="Unassembled WGS sequence"/>
</dbReference>
<organism evidence="1 2">
    <name type="scientific">Anoxybacillus flavithermus</name>
    <dbReference type="NCBI Taxonomy" id="33934"/>
    <lineage>
        <taxon>Bacteria</taxon>
        <taxon>Bacillati</taxon>
        <taxon>Bacillota</taxon>
        <taxon>Bacilli</taxon>
        <taxon>Bacillales</taxon>
        <taxon>Anoxybacillaceae</taxon>
        <taxon>Anoxybacillus</taxon>
    </lineage>
</organism>
<sequence>MHLVFVLSKLSKCAQMGAEAVEMKKCFSWVFFVFGNKFEQISKKI</sequence>
<gene>
    <name evidence="1" type="ORF">TAF16_2353</name>
</gene>
<accession>A0A178T9R5</accession>
<comment type="caution">
    <text evidence="1">The sequence shown here is derived from an EMBL/GenBank/DDBJ whole genome shotgun (WGS) entry which is preliminary data.</text>
</comment>
<dbReference type="AlphaFoldDB" id="A0A178T9R5"/>
<evidence type="ECO:0000313" key="1">
    <source>
        <dbReference type="EMBL" id="OAO77002.1"/>
    </source>
</evidence>
<dbReference type="EMBL" id="LUCQ01000140">
    <property type="protein sequence ID" value="OAO77002.1"/>
    <property type="molecule type" value="Genomic_DNA"/>
</dbReference>
<reference evidence="1 2" key="1">
    <citation type="submission" date="2016-03" db="EMBL/GenBank/DDBJ databases">
        <title>Spore heat resistance.</title>
        <authorList>
            <person name="Boekhorst J."/>
            <person name="Berendsen E.M."/>
            <person name="Wells-Bennik M.H."/>
            <person name="Kuipers O.P."/>
        </authorList>
    </citation>
    <scope>NUCLEOTIDE SEQUENCE [LARGE SCALE GENOMIC DNA]</scope>
    <source>
        <strain evidence="1 2">AF16</strain>
    </source>
</reference>
<name>A0A178T9R5_9BACL</name>
<keyword evidence="2" id="KW-1185">Reference proteome</keyword>